<keyword evidence="6" id="KW-1185">Reference proteome</keyword>
<dbReference type="AlphaFoldDB" id="A0A915PGF5"/>
<protein>
    <submittedName>
        <fullName evidence="7">HMG box domain-containing protein</fullName>
    </submittedName>
</protein>
<dbReference type="FunFam" id="1.10.30.10:FF:000002">
    <property type="entry name" value="transcription factor Sox-2"/>
    <property type="match status" value="1"/>
</dbReference>
<evidence type="ECO:0000313" key="6">
    <source>
        <dbReference type="Proteomes" id="UP000887581"/>
    </source>
</evidence>
<evidence type="ECO:0000313" key="7">
    <source>
        <dbReference type="WBParaSite" id="sdigi.contig104.g4406.t1"/>
    </source>
</evidence>
<dbReference type="InterPro" id="IPR050140">
    <property type="entry name" value="SRY-related_HMG-box_TF-like"/>
</dbReference>
<dbReference type="Pfam" id="PF00505">
    <property type="entry name" value="HMG_box"/>
    <property type="match status" value="1"/>
</dbReference>
<comment type="subcellular location">
    <subcellularLocation>
        <location evidence="1">Nucleus</location>
    </subcellularLocation>
</comment>
<dbReference type="GO" id="GO:0007420">
    <property type="term" value="P:brain development"/>
    <property type="evidence" value="ECO:0007669"/>
    <property type="project" value="TreeGrafter"/>
</dbReference>
<dbReference type="SMART" id="SM00398">
    <property type="entry name" value="HMG"/>
    <property type="match status" value="1"/>
</dbReference>
<dbReference type="GO" id="GO:0000978">
    <property type="term" value="F:RNA polymerase II cis-regulatory region sequence-specific DNA binding"/>
    <property type="evidence" value="ECO:0007669"/>
    <property type="project" value="TreeGrafter"/>
</dbReference>
<evidence type="ECO:0000256" key="1">
    <source>
        <dbReference type="ARBA" id="ARBA00004123"/>
    </source>
</evidence>
<dbReference type="GO" id="GO:0000122">
    <property type="term" value="P:negative regulation of transcription by RNA polymerase II"/>
    <property type="evidence" value="ECO:0007669"/>
    <property type="project" value="TreeGrafter"/>
</dbReference>
<evidence type="ECO:0000256" key="2">
    <source>
        <dbReference type="ARBA" id="ARBA00023125"/>
    </source>
</evidence>
<evidence type="ECO:0000256" key="4">
    <source>
        <dbReference type="PROSITE-ProRule" id="PRU00267"/>
    </source>
</evidence>
<proteinExistence type="predicted"/>
<dbReference type="WBParaSite" id="sdigi.contig104.g4406.t1">
    <property type="protein sequence ID" value="sdigi.contig104.g4406.t1"/>
    <property type="gene ID" value="sdigi.contig104.g4406"/>
</dbReference>
<feature type="DNA-binding region" description="HMG box" evidence="4">
    <location>
        <begin position="112"/>
        <end position="180"/>
    </location>
</feature>
<evidence type="ECO:0000259" key="5">
    <source>
        <dbReference type="PROSITE" id="PS50118"/>
    </source>
</evidence>
<dbReference type="PROSITE" id="PS50118">
    <property type="entry name" value="HMG_BOX_2"/>
    <property type="match status" value="1"/>
</dbReference>
<dbReference type="CDD" id="cd01388">
    <property type="entry name" value="HMG-box_SoxB"/>
    <property type="match status" value="1"/>
</dbReference>
<dbReference type="GO" id="GO:0030182">
    <property type="term" value="P:neuron differentiation"/>
    <property type="evidence" value="ECO:0007669"/>
    <property type="project" value="TreeGrafter"/>
</dbReference>
<dbReference type="GO" id="GO:0005634">
    <property type="term" value="C:nucleus"/>
    <property type="evidence" value="ECO:0007669"/>
    <property type="project" value="UniProtKB-SubCell"/>
</dbReference>
<reference evidence="7" key="1">
    <citation type="submission" date="2022-11" db="UniProtKB">
        <authorList>
            <consortium name="WormBaseParasite"/>
        </authorList>
    </citation>
    <scope>IDENTIFICATION</scope>
</reference>
<dbReference type="PANTHER" id="PTHR10270">
    <property type="entry name" value="SOX TRANSCRIPTION FACTOR"/>
    <property type="match status" value="1"/>
</dbReference>
<organism evidence="6 7">
    <name type="scientific">Setaria digitata</name>
    <dbReference type="NCBI Taxonomy" id="48799"/>
    <lineage>
        <taxon>Eukaryota</taxon>
        <taxon>Metazoa</taxon>
        <taxon>Ecdysozoa</taxon>
        <taxon>Nematoda</taxon>
        <taxon>Chromadorea</taxon>
        <taxon>Rhabditida</taxon>
        <taxon>Spirurina</taxon>
        <taxon>Spiruromorpha</taxon>
        <taxon>Filarioidea</taxon>
        <taxon>Setariidae</taxon>
        <taxon>Setaria</taxon>
    </lineage>
</organism>
<dbReference type="Proteomes" id="UP000887581">
    <property type="component" value="Unplaced"/>
</dbReference>
<dbReference type="PANTHER" id="PTHR10270:SF324">
    <property type="entry name" value="SOX DOMAIN-CONTAINING PROTEIN DICHAETE-RELATED"/>
    <property type="match status" value="1"/>
</dbReference>
<keyword evidence="2 4" id="KW-0238">DNA-binding</keyword>
<name>A0A915PGF5_9BILA</name>
<dbReference type="InterPro" id="IPR009071">
    <property type="entry name" value="HMG_box_dom"/>
</dbReference>
<accession>A0A915PGF5</accession>
<sequence>MTELTMLYPSIVTAPSASTIPVNVSSSSSSSSVSSLSAAAIATAHHKLHNHHHHQQRDDDLLDEDDDLGSLFERCDFFLEDIENWPVCDRKNIGSSHAVGLGSVKMSMESHVKRPMNAFMVWSRGQRRKMAQDNPKMHNSEISKRLGAEWKQLCDAEKRPFIDEAKRLRALHMKEHPDYKYRPRRKPKSVTKTKEKYRFTLPFAAFPTANLLGQQTVSRATPFYPSMHPLDVAAKIAADSAALSKATEFPYYPPFFHPTAPANTTAGLMPTYNPYDLQRNVLAAYAMKTNAMAHAAAAAVAVQSPATNSNSNSSGNNTTCCATALTQAASAV</sequence>
<keyword evidence="3 4" id="KW-0539">Nucleus</keyword>
<dbReference type="SUPFAM" id="SSF47095">
    <property type="entry name" value="HMG-box"/>
    <property type="match status" value="1"/>
</dbReference>
<dbReference type="GO" id="GO:0001228">
    <property type="term" value="F:DNA-binding transcription activator activity, RNA polymerase II-specific"/>
    <property type="evidence" value="ECO:0007669"/>
    <property type="project" value="TreeGrafter"/>
</dbReference>
<dbReference type="Gene3D" id="1.10.30.10">
    <property type="entry name" value="High mobility group box domain"/>
    <property type="match status" value="1"/>
</dbReference>
<evidence type="ECO:0000256" key="3">
    <source>
        <dbReference type="ARBA" id="ARBA00023242"/>
    </source>
</evidence>
<feature type="domain" description="HMG box" evidence="5">
    <location>
        <begin position="112"/>
        <end position="180"/>
    </location>
</feature>
<dbReference type="InterPro" id="IPR036910">
    <property type="entry name" value="HMG_box_dom_sf"/>
</dbReference>